<dbReference type="InterPro" id="IPR001077">
    <property type="entry name" value="COMT_C"/>
</dbReference>
<feature type="domain" description="O-methyltransferase C-terminal" evidence="6">
    <location>
        <begin position="132"/>
        <end position="340"/>
    </location>
</feature>
<dbReference type="GO" id="GO:0032259">
    <property type="term" value="P:methylation"/>
    <property type="evidence" value="ECO:0000318"/>
    <property type="project" value="GO_Central"/>
</dbReference>
<evidence type="ECO:0000256" key="1">
    <source>
        <dbReference type="ARBA" id="ARBA00022603"/>
    </source>
</evidence>
<dbReference type="GO" id="GO:0008757">
    <property type="term" value="F:S-adenosylmethionine-dependent methyltransferase activity"/>
    <property type="evidence" value="ECO:0000318"/>
    <property type="project" value="GO_Central"/>
</dbReference>
<protein>
    <submittedName>
        <fullName evidence="8">O-methyltransferase COMT-type, S-adenosyl-L-methionine-dependent methyltransferase</fullName>
    </submittedName>
    <submittedName>
        <fullName evidence="9">Putative chavicol O-methyltransferase</fullName>
    </submittedName>
</protein>
<organism evidence="9 10">
    <name type="scientific">Helianthus annuus</name>
    <name type="common">Common sunflower</name>
    <dbReference type="NCBI Taxonomy" id="4232"/>
    <lineage>
        <taxon>Eukaryota</taxon>
        <taxon>Viridiplantae</taxon>
        <taxon>Streptophyta</taxon>
        <taxon>Embryophyta</taxon>
        <taxon>Tracheophyta</taxon>
        <taxon>Spermatophyta</taxon>
        <taxon>Magnoliopsida</taxon>
        <taxon>eudicotyledons</taxon>
        <taxon>Gunneridae</taxon>
        <taxon>Pentapetalae</taxon>
        <taxon>asterids</taxon>
        <taxon>campanulids</taxon>
        <taxon>Asterales</taxon>
        <taxon>Asteraceae</taxon>
        <taxon>Asteroideae</taxon>
        <taxon>Heliantheae alliance</taxon>
        <taxon>Heliantheae</taxon>
        <taxon>Helianthus</taxon>
    </lineage>
</organism>
<keyword evidence="1 9" id="KW-0489">Methyltransferase</keyword>
<proteinExistence type="inferred from homology"/>
<dbReference type="Pfam" id="PF08100">
    <property type="entry name" value="Dimerisation"/>
    <property type="match status" value="1"/>
</dbReference>
<dbReference type="Pfam" id="PF00891">
    <property type="entry name" value="Methyltransf_2"/>
    <property type="match status" value="1"/>
</dbReference>
<reference evidence="9" key="2">
    <citation type="submission" date="2017-02" db="EMBL/GenBank/DDBJ databases">
        <title>Sunflower complete genome.</title>
        <authorList>
            <person name="Langlade N."/>
            <person name="Munos S."/>
        </authorList>
    </citation>
    <scope>NUCLEOTIDE SEQUENCE [LARGE SCALE GENOMIC DNA]</scope>
    <source>
        <tissue evidence="9">Leaves</tissue>
    </source>
</reference>
<keyword evidence="10" id="KW-1185">Reference proteome</keyword>
<dbReference type="InterPro" id="IPR029063">
    <property type="entry name" value="SAM-dependent_MTases_sf"/>
</dbReference>
<dbReference type="SUPFAM" id="SSF53335">
    <property type="entry name" value="S-adenosyl-L-methionine-dependent methyltransferases"/>
    <property type="match status" value="1"/>
</dbReference>
<dbReference type="InterPro" id="IPR036388">
    <property type="entry name" value="WH-like_DNA-bd_sf"/>
</dbReference>
<dbReference type="PANTHER" id="PTHR11746">
    <property type="entry name" value="O-METHYLTRANSFERASE"/>
    <property type="match status" value="1"/>
</dbReference>
<reference evidence="8" key="3">
    <citation type="submission" date="2020-06" db="EMBL/GenBank/DDBJ databases">
        <title>Helianthus annuus Genome sequencing and assembly Release 2.</title>
        <authorList>
            <person name="Gouzy J."/>
            <person name="Langlade N."/>
            <person name="Munos S."/>
        </authorList>
    </citation>
    <scope>NUCLEOTIDE SEQUENCE</scope>
    <source>
        <tissue evidence="8">Leaves</tissue>
    </source>
</reference>
<dbReference type="PROSITE" id="PS51683">
    <property type="entry name" value="SAM_OMT_II"/>
    <property type="match status" value="1"/>
</dbReference>
<dbReference type="AlphaFoldDB" id="A0A251S2U5"/>
<keyword evidence="3" id="KW-0949">S-adenosyl-L-methionine</keyword>
<evidence type="ECO:0000256" key="2">
    <source>
        <dbReference type="ARBA" id="ARBA00022679"/>
    </source>
</evidence>
<dbReference type="InterPro" id="IPR016461">
    <property type="entry name" value="COMT-like"/>
</dbReference>
<dbReference type="PIRSF" id="PIRSF005739">
    <property type="entry name" value="O-mtase"/>
    <property type="match status" value="1"/>
</dbReference>
<dbReference type="OMA" id="WANGEEL"/>
<evidence type="ECO:0000259" key="7">
    <source>
        <dbReference type="Pfam" id="PF08100"/>
    </source>
</evidence>
<sequence>MALQNSELSRDQLLHSQAHIWNHLFGFIHSMSLKCAIQLEIPDIIDRHGSPMLLSELVEALGINQERTPFVYRLMRILVHSGFFVKQSVSCNDEEGEGYLLAPPSRLLLKDEPLSVRPFLLLVLDPIIVDPWQHMSTWFQNDDVTPFHTTHGMMFWDLAGQEPKLNQLFNEAMSSSSRLDTSIILKHCGGVFEGIESIIDVGGGTGTLAVAIAKAFPNIRCISFDLPHVVNGLVGSENVSYVGGDMFEAIPKAGAVLLKSILHDWGDEECIKILKRCKEAIPSKGNGGKLIIIDMVVKVSKEENELLKTQLLFDMLMMSLVTGRERSEKDWAKLFLDTGYTDYKITPIFGFTYVIEVYP</sequence>
<gene>
    <name evidence="9" type="primary">CVMT1</name>
    <name evidence="9" type="ORF">HannXRQ_Chr16g0526561</name>
    <name evidence="8" type="ORF">HanXRQr2_Chr16g0769931</name>
</gene>
<dbReference type="InterPro" id="IPR012967">
    <property type="entry name" value="COMT_dimerisation"/>
</dbReference>
<dbReference type="Gramene" id="mRNA:HanXRQr2_Chr16g0769931">
    <property type="protein sequence ID" value="mRNA:HanXRQr2_Chr16g0769931"/>
    <property type="gene ID" value="HanXRQr2_Chr16g0769931"/>
</dbReference>
<dbReference type="OrthoDB" id="2410195at2759"/>
<evidence type="ECO:0000313" key="8">
    <source>
        <dbReference type="EMBL" id="KAF5761854.1"/>
    </source>
</evidence>
<dbReference type="EMBL" id="CM007905">
    <property type="protein sequence ID" value="OTF92859.1"/>
    <property type="molecule type" value="Genomic_DNA"/>
</dbReference>
<feature type="domain" description="O-methyltransferase dimerisation" evidence="7">
    <location>
        <begin position="21"/>
        <end position="111"/>
    </location>
</feature>
<evidence type="ECO:0000313" key="10">
    <source>
        <dbReference type="Proteomes" id="UP000215914"/>
    </source>
</evidence>
<evidence type="ECO:0000259" key="6">
    <source>
        <dbReference type="Pfam" id="PF00891"/>
    </source>
</evidence>
<name>A0A251S2U5_HELAN</name>
<evidence type="ECO:0000313" key="9">
    <source>
        <dbReference type="EMBL" id="OTF92859.1"/>
    </source>
</evidence>
<dbReference type="Proteomes" id="UP000215914">
    <property type="component" value="Chromosome 16"/>
</dbReference>
<dbReference type="SUPFAM" id="SSF46785">
    <property type="entry name" value="Winged helix' DNA-binding domain"/>
    <property type="match status" value="1"/>
</dbReference>
<dbReference type="FunFam" id="1.10.10.10:FF:000213">
    <property type="entry name" value="Coniferyl alcohol 9-O-methyltransferase"/>
    <property type="match status" value="1"/>
</dbReference>
<dbReference type="InterPro" id="IPR036390">
    <property type="entry name" value="WH_DNA-bd_sf"/>
</dbReference>
<reference evidence="8 10" key="1">
    <citation type="journal article" date="2017" name="Nature">
        <title>The sunflower genome provides insights into oil metabolism, flowering and Asterid evolution.</title>
        <authorList>
            <person name="Badouin H."/>
            <person name="Gouzy J."/>
            <person name="Grassa C.J."/>
            <person name="Murat F."/>
            <person name="Staton S.E."/>
            <person name="Cottret L."/>
            <person name="Lelandais-Briere C."/>
            <person name="Owens G.L."/>
            <person name="Carrere S."/>
            <person name="Mayjonade B."/>
            <person name="Legrand L."/>
            <person name="Gill N."/>
            <person name="Kane N.C."/>
            <person name="Bowers J.E."/>
            <person name="Hubner S."/>
            <person name="Bellec A."/>
            <person name="Berard A."/>
            <person name="Berges H."/>
            <person name="Blanchet N."/>
            <person name="Boniface M.C."/>
            <person name="Brunel D."/>
            <person name="Catrice O."/>
            <person name="Chaidir N."/>
            <person name="Claudel C."/>
            <person name="Donnadieu C."/>
            <person name="Faraut T."/>
            <person name="Fievet G."/>
            <person name="Helmstetter N."/>
            <person name="King M."/>
            <person name="Knapp S.J."/>
            <person name="Lai Z."/>
            <person name="Le Paslier M.C."/>
            <person name="Lippi Y."/>
            <person name="Lorenzon L."/>
            <person name="Mandel J.R."/>
            <person name="Marage G."/>
            <person name="Marchand G."/>
            <person name="Marquand E."/>
            <person name="Bret-Mestries E."/>
            <person name="Morien E."/>
            <person name="Nambeesan S."/>
            <person name="Nguyen T."/>
            <person name="Pegot-Espagnet P."/>
            <person name="Pouilly N."/>
            <person name="Raftis F."/>
            <person name="Sallet E."/>
            <person name="Schiex T."/>
            <person name="Thomas J."/>
            <person name="Vandecasteele C."/>
            <person name="Vares D."/>
            <person name="Vear F."/>
            <person name="Vautrin S."/>
            <person name="Crespi M."/>
            <person name="Mangin B."/>
            <person name="Burke J.M."/>
            <person name="Salse J."/>
            <person name="Munos S."/>
            <person name="Vincourt P."/>
            <person name="Rieseberg L.H."/>
            <person name="Langlade N.B."/>
        </authorList>
    </citation>
    <scope>NUCLEOTIDE SEQUENCE [LARGE SCALE GENOMIC DNA]</scope>
    <source>
        <strain evidence="10">cv. SF193</strain>
        <tissue evidence="8">Leaves</tissue>
    </source>
</reference>
<dbReference type="Gene3D" id="3.40.50.150">
    <property type="entry name" value="Vaccinia Virus protein VP39"/>
    <property type="match status" value="1"/>
</dbReference>
<dbReference type="GO" id="GO:0008171">
    <property type="term" value="F:O-methyltransferase activity"/>
    <property type="evidence" value="ECO:0000318"/>
    <property type="project" value="GO_Central"/>
</dbReference>
<evidence type="ECO:0000256" key="5">
    <source>
        <dbReference type="PIRSR" id="PIRSR005739-1"/>
    </source>
</evidence>
<dbReference type="FunFam" id="3.40.50.150:FF:000057">
    <property type="entry name" value="O-methyltransferase ZRP4"/>
    <property type="match status" value="1"/>
</dbReference>
<feature type="active site" description="Proton acceptor" evidence="5">
    <location>
        <position position="263"/>
    </location>
</feature>
<accession>A0A251S2U5</accession>
<keyword evidence="2 9" id="KW-0808">Transferase</keyword>
<dbReference type="GO" id="GO:0046983">
    <property type="term" value="F:protein dimerization activity"/>
    <property type="evidence" value="ECO:0007669"/>
    <property type="project" value="InterPro"/>
</dbReference>
<dbReference type="EMBL" id="MNCJ02000331">
    <property type="protein sequence ID" value="KAF5761854.1"/>
    <property type="molecule type" value="Genomic_DNA"/>
</dbReference>
<evidence type="ECO:0000256" key="3">
    <source>
        <dbReference type="ARBA" id="ARBA00022691"/>
    </source>
</evidence>
<comment type="similarity">
    <text evidence="4">Belongs to the class I-like SAM-binding methyltransferase superfamily. Cation-independent O-methyltransferase family. COMT subfamily.</text>
</comment>
<evidence type="ECO:0000256" key="4">
    <source>
        <dbReference type="ARBA" id="ARBA00034481"/>
    </source>
</evidence>
<dbReference type="CDD" id="cd02440">
    <property type="entry name" value="AdoMet_MTases"/>
    <property type="match status" value="1"/>
</dbReference>
<dbReference type="InParanoid" id="A0A251S2U5"/>
<dbReference type="Gene3D" id="1.10.10.10">
    <property type="entry name" value="Winged helix-like DNA-binding domain superfamily/Winged helix DNA-binding domain"/>
    <property type="match status" value="1"/>
</dbReference>